<organism evidence="9 10">
    <name type="scientific">Hoylesella marshii DSM 16973 = JCM 13450</name>
    <dbReference type="NCBI Taxonomy" id="862515"/>
    <lineage>
        <taxon>Bacteria</taxon>
        <taxon>Pseudomonadati</taxon>
        <taxon>Bacteroidota</taxon>
        <taxon>Bacteroidia</taxon>
        <taxon>Bacteroidales</taxon>
        <taxon>Prevotellaceae</taxon>
        <taxon>Hoylesella</taxon>
    </lineage>
</organism>
<keyword evidence="10" id="KW-1185">Reference proteome</keyword>
<dbReference type="PANTHER" id="PTHR30474:SF1">
    <property type="entry name" value="PEPTIDOGLYCAN GLYCOSYLTRANSFERASE MRDB"/>
    <property type="match status" value="1"/>
</dbReference>
<protein>
    <recommendedName>
        <fullName evidence="7">Cell wall polymerase</fullName>
    </recommendedName>
    <alternativeName>
        <fullName evidence="6">Peptidoglycan polymerase</fullName>
    </alternativeName>
</protein>
<dbReference type="InterPro" id="IPR018365">
    <property type="entry name" value="Cell_cycle_FtsW-rel_CS"/>
</dbReference>
<keyword evidence="3" id="KW-0133">Cell shape</keyword>
<keyword evidence="5 8" id="KW-0472">Membrane</keyword>
<gene>
    <name evidence="9" type="ORF">HMPREF0658_0724</name>
</gene>
<dbReference type="RefSeq" id="WP_006948514.1">
    <property type="nucleotide sequence ID" value="NZ_BAJI01000008.1"/>
</dbReference>
<evidence type="ECO:0000256" key="8">
    <source>
        <dbReference type="SAM" id="Phobius"/>
    </source>
</evidence>
<feature type="transmembrane region" description="Helical" evidence="8">
    <location>
        <begin position="53"/>
        <end position="73"/>
    </location>
</feature>
<feature type="transmembrane region" description="Helical" evidence="8">
    <location>
        <begin position="20"/>
        <end position="41"/>
    </location>
</feature>
<dbReference type="STRING" id="862515.HMPREF0658_0724"/>
<dbReference type="PROSITE" id="PS00428">
    <property type="entry name" value="FTSW_RODA_SPOVE"/>
    <property type="match status" value="1"/>
</dbReference>
<dbReference type="GO" id="GO:0015648">
    <property type="term" value="F:lipid-linked peptidoglycan transporter activity"/>
    <property type="evidence" value="ECO:0007669"/>
    <property type="project" value="TreeGrafter"/>
</dbReference>
<feature type="transmembrane region" description="Helical" evidence="8">
    <location>
        <begin position="395"/>
        <end position="414"/>
    </location>
</feature>
<proteinExistence type="predicted"/>
<accession>E0NRC3</accession>
<dbReference type="InterPro" id="IPR001182">
    <property type="entry name" value="FtsW/RodA"/>
</dbReference>
<dbReference type="GO" id="GO:0008360">
    <property type="term" value="P:regulation of cell shape"/>
    <property type="evidence" value="ECO:0007669"/>
    <property type="project" value="UniProtKB-KW"/>
</dbReference>
<feature type="transmembrane region" description="Helical" evidence="8">
    <location>
        <begin position="296"/>
        <end position="316"/>
    </location>
</feature>
<dbReference type="Pfam" id="PF01098">
    <property type="entry name" value="FTSW_RODA_SPOVE"/>
    <property type="match status" value="2"/>
</dbReference>
<dbReference type="GO" id="GO:0051301">
    <property type="term" value="P:cell division"/>
    <property type="evidence" value="ECO:0007669"/>
    <property type="project" value="InterPro"/>
</dbReference>
<feature type="transmembrane region" description="Helical" evidence="8">
    <location>
        <begin position="219"/>
        <end position="239"/>
    </location>
</feature>
<dbReference type="eggNOG" id="COG0772">
    <property type="taxonomic scope" value="Bacteria"/>
</dbReference>
<dbReference type="BioCyc" id="PMAR862515-HMP:GMOO-737-MONOMER"/>
<dbReference type="HOGENOM" id="CLU_029243_2_2_10"/>
<evidence type="ECO:0000313" key="10">
    <source>
        <dbReference type="Proteomes" id="UP000004394"/>
    </source>
</evidence>
<dbReference type="OrthoDB" id="9768187at2"/>
<dbReference type="EMBL" id="AEEI01000025">
    <property type="protein sequence ID" value="EFM02351.1"/>
    <property type="molecule type" value="Genomic_DNA"/>
</dbReference>
<feature type="transmembrane region" description="Helical" evidence="8">
    <location>
        <begin position="185"/>
        <end position="207"/>
    </location>
</feature>
<evidence type="ECO:0000256" key="3">
    <source>
        <dbReference type="ARBA" id="ARBA00022960"/>
    </source>
</evidence>
<dbReference type="AlphaFoldDB" id="E0NRC3"/>
<evidence type="ECO:0000256" key="5">
    <source>
        <dbReference type="ARBA" id="ARBA00023136"/>
    </source>
</evidence>
<dbReference type="PANTHER" id="PTHR30474">
    <property type="entry name" value="CELL CYCLE PROTEIN"/>
    <property type="match status" value="1"/>
</dbReference>
<evidence type="ECO:0000256" key="6">
    <source>
        <dbReference type="ARBA" id="ARBA00032370"/>
    </source>
</evidence>
<feature type="transmembrane region" description="Helical" evidence="8">
    <location>
        <begin position="80"/>
        <end position="98"/>
    </location>
</feature>
<evidence type="ECO:0000256" key="4">
    <source>
        <dbReference type="ARBA" id="ARBA00022989"/>
    </source>
</evidence>
<feature type="transmembrane region" description="Helical" evidence="8">
    <location>
        <begin position="459"/>
        <end position="480"/>
    </location>
</feature>
<comment type="caution">
    <text evidence="9">The sequence shown here is derived from an EMBL/GenBank/DDBJ whole genome shotgun (WGS) entry which is preliminary data.</text>
</comment>
<feature type="transmembrane region" description="Helical" evidence="8">
    <location>
        <begin position="273"/>
        <end position="289"/>
    </location>
</feature>
<dbReference type="NCBIfam" id="NF037961">
    <property type="entry name" value="RodA_shape"/>
    <property type="match status" value="2"/>
</dbReference>
<evidence type="ECO:0000256" key="2">
    <source>
        <dbReference type="ARBA" id="ARBA00022692"/>
    </source>
</evidence>
<reference evidence="9" key="1">
    <citation type="submission" date="2010-07" db="EMBL/GenBank/DDBJ databases">
        <authorList>
            <person name="Muzny D."/>
            <person name="Qin X."/>
            <person name="Deng J."/>
            <person name="Jiang H."/>
            <person name="Liu Y."/>
            <person name="Qu J."/>
            <person name="Song X.-Z."/>
            <person name="Zhang L."/>
            <person name="Thornton R."/>
            <person name="Coyle M."/>
            <person name="Francisco L."/>
            <person name="Jackson L."/>
            <person name="Javaid M."/>
            <person name="Korchina V."/>
            <person name="Kovar C."/>
            <person name="Mata R."/>
            <person name="Mathew T."/>
            <person name="Ngo R."/>
            <person name="Nguyen L."/>
            <person name="Nguyen N."/>
            <person name="Okwuonu G."/>
            <person name="Ongeri F."/>
            <person name="Pham C."/>
            <person name="Simmons D."/>
            <person name="Wilczek-Boney K."/>
            <person name="Hale W."/>
            <person name="Jakkamsetti A."/>
            <person name="Pham P."/>
            <person name="Ruth R."/>
            <person name="San Lucas F."/>
            <person name="Warren J."/>
            <person name="Zhang J."/>
            <person name="Zhao Z."/>
            <person name="Zhou C."/>
            <person name="Zhu D."/>
            <person name="Lee S."/>
            <person name="Bess C."/>
            <person name="Blankenburg K."/>
            <person name="Forbes L."/>
            <person name="Fu Q."/>
            <person name="Gubbala S."/>
            <person name="Hirani K."/>
            <person name="Jayaseelan J.C."/>
            <person name="Lara F."/>
            <person name="Munidasa M."/>
            <person name="Palculict T."/>
            <person name="Patil S."/>
            <person name="Pu L.-L."/>
            <person name="Saada N."/>
            <person name="Tang L."/>
            <person name="Weissenberger G."/>
            <person name="Zhu Y."/>
            <person name="Hemphill L."/>
            <person name="Shang Y."/>
            <person name="Youmans B."/>
            <person name="Ayvaz T."/>
            <person name="Ross M."/>
            <person name="Santibanez J."/>
            <person name="Aqrawi P."/>
            <person name="Gross S."/>
            <person name="Joshi V."/>
            <person name="Fowler G."/>
            <person name="Nazareth L."/>
            <person name="Reid J."/>
            <person name="Worley K."/>
            <person name="Petrosino J."/>
            <person name="Highlander S."/>
            <person name="Gibbs R."/>
        </authorList>
    </citation>
    <scope>NUCLEOTIDE SEQUENCE [LARGE SCALE GENOMIC DNA]</scope>
    <source>
        <strain evidence="9">DSM 16973</strain>
    </source>
</reference>
<dbReference type="GO" id="GO:0005886">
    <property type="term" value="C:plasma membrane"/>
    <property type="evidence" value="ECO:0007669"/>
    <property type="project" value="TreeGrafter"/>
</dbReference>
<name>E0NRC3_9BACT</name>
<feature type="transmembrane region" description="Helical" evidence="8">
    <location>
        <begin position="145"/>
        <end position="164"/>
    </location>
</feature>
<feature type="transmembrane region" description="Helical" evidence="8">
    <location>
        <begin position="426"/>
        <end position="447"/>
    </location>
</feature>
<evidence type="ECO:0000256" key="1">
    <source>
        <dbReference type="ARBA" id="ARBA00004141"/>
    </source>
</evidence>
<feature type="transmembrane region" description="Helical" evidence="8">
    <location>
        <begin position="246"/>
        <end position="267"/>
    </location>
</feature>
<keyword evidence="4 8" id="KW-1133">Transmembrane helix</keyword>
<evidence type="ECO:0000313" key="9">
    <source>
        <dbReference type="EMBL" id="EFM02351.1"/>
    </source>
</evidence>
<dbReference type="GO" id="GO:0032153">
    <property type="term" value="C:cell division site"/>
    <property type="evidence" value="ECO:0007669"/>
    <property type="project" value="TreeGrafter"/>
</dbReference>
<dbReference type="Proteomes" id="UP000004394">
    <property type="component" value="Unassembled WGS sequence"/>
</dbReference>
<keyword evidence="2 8" id="KW-0812">Transmembrane</keyword>
<sequence length="489" mass="54724">MERQTDRQRGVLQSLDWWTIGIYLALLAFGWISVCGASYTYGDTDILSLDSRSGMQIVWIGTSVCIGFVILMLDDRFYDTFAYIIYAALLLLLFATIFNPHEIKGSRSWLVLGPLRLQPAEFAKFATALAVAKLMSSYGFNAGNFRHMMAAVGLVVLPMLFIIGQRETGSALVYLAFFLMFYREGMPGSILFTGIAMTIYFVVGIRFEATPLWNTPTSTGRFVVLLLVQLFSAGMVWVYCKHWKTALLVVAYAVGISLLALLVSRFIIAFDILPIQLGITAAMLIYFVYQSLRTRVNTYLFIGLFAISSVAFFYSADYMLNHVMEPHQRVRINVLLGLDEDLAGAGYNVHQSEIAIGSGGLQGKGFLNGTQTKLKFVPEQDTDFIFCTVGEEEGFLGSAGVLLLFLILILRLIHIAERQPFRFGRIYGYSVVSIFLFHVFINVGMVLGLTPVIGIPLPFFSYGGSSLWGFTILLFIFLRIDAKRNMVYR</sequence>
<evidence type="ECO:0000256" key="7">
    <source>
        <dbReference type="ARBA" id="ARBA00033270"/>
    </source>
</evidence>
<comment type="subcellular location">
    <subcellularLocation>
        <location evidence="1">Membrane</location>
        <topology evidence="1">Multi-pass membrane protein</topology>
    </subcellularLocation>
</comment>